<evidence type="ECO:0000313" key="16">
    <source>
        <dbReference type="Proteomes" id="UP000048289"/>
    </source>
</evidence>
<feature type="compositionally biased region" description="Low complexity" evidence="1">
    <location>
        <begin position="21"/>
        <end position="36"/>
    </location>
</feature>
<dbReference type="Proteomes" id="UP000046680">
    <property type="component" value="Unassembled WGS sequence"/>
</dbReference>
<feature type="compositionally biased region" description="Polar residues" evidence="1">
    <location>
        <begin position="1"/>
        <end position="14"/>
    </location>
</feature>
<dbReference type="Proteomes" id="UP000048289">
    <property type="component" value="Unassembled WGS sequence"/>
</dbReference>
<evidence type="ECO:0000313" key="12">
    <source>
        <dbReference type="Proteomes" id="UP000044938"/>
    </source>
</evidence>
<sequence>MDTTSSQFCLTNRDNPLPSDPTTTTNESVPSTSSSAVPPPASSPITRTPRSAQPFSVLVRLVARATGIRAAAPALVRHATAVTDAERRCGISTPWPPNAATDRTIAPRLRGSERLSKATSSAGGWSRAAASRSSGWA</sequence>
<feature type="region of interest" description="Disordered" evidence="1">
    <location>
        <begin position="89"/>
        <end position="137"/>
    </location>
</feature>
<evidence type="ECO:0000313" key="8">
    <source>
        <dbReference type="EMBL" id="COW96493.1"/>
    </source>
</evidence>
<evidence type="ECO:0000313" key="13">
    <source>
        <dbReference type="Proteomes" id="UP000045842"/>
    </source>
</evidence>
<dbReference type="EMBL" id="CHKL01000545">
    <property type="protein sequence ID" value="COW96493.1"/>
    <property type="molecule type" value="Genomic_DNA"/>
</dbReference>
<dbReference type="EMBL" id="CGCX01001550">
    <property type="protein sequence ID" value="CFR97172.1"/>
    <property type="molecule type" value="Genomic_DNA"/>
</dbReference>
<dbReference type="EMBL" id="CQQC01002656">
    <property type="protein sequence ID" value="CNX05824.1"/>
    <property type="molecule type" value="Genomic_DNA"/>
</dbReference>
<evidence type="ECO:0000313" key="3">
    <source>
        <dbReference type="EMBL" id="CFE84158.1"/>
    </source>
</evidence>
<organism evidence="9 10">
    <name type="scientific">Mycobacterium tuberculosis</name>
    <dbReference type="NCBI Taxonomy" id="1773"/>
    <lineage>
        <taxon>Bacteria</taxon>
        <taxon>Bacillati</taxon>
        <taxon>Actinomycetota</taxon>
        <taxon>Actinomycetes</taxon>
        <taxon>Mycobacteriales</taxon>
        <taxon>Mycobacteriaceae</taxon>
        <taxon>Mycobacterium</taxon>
        <taxon>Mycobacterium tuberculosis complex</taxon>
    </lineage>
</organism>
<dbReference type="EMBL" id="CSAJ01000143">
    <property type="protein sequence ID" value="COW01739.1"/>
    <property type="molecule type" value="Genomic_DNA"/>
</dbReference>
<dbReference type="Proteomes" id="UP000045842">
    <property type="component" value="Unassembled WGS sequence"/>
</dbReference>
<evidence type="ECO:0000313" key="9">
    <source>
        <dbReference type="EMBL" id="COX39782.1"/>
    </source>
</evidence>
<evidence type="ECO:0000313" key="5">
    <source>
        <dbReference type="EMBL" id="CNX05824.1"/>
    </source>
</evidence>
<dbReference type="Proteomes" id="UP000039217">
    <property type="component" value="Unassembled WGS sequence"/>
</dbReference>
<feature type="region of interest" description="Disordered" evidence="1">
    <location>
        <begin position="1"/>
        <end position="54"/>
    </location>
</feature>
<evidence type="ECO:0000313" key="4">
    <source>
        <dbReference type="EMBL" id="CFR97172.1"/>
    </source>
</evidence>
<dbReference type="EMBL" id="CSAE01001207">
    <property type="protein sequence ID" value="COX39782.1"/>
    <property type="molecule type" value="Genomic_DNA"/>
</dbReference>
<dbReference type="Proteomes" id="UP000048600">
    <property type="component" value="Unassembled WGS sequence"/>
</dbReference>
<dbReference type="AlphaFoldDB" id="A0A0T7PJT4"/>
<dbReference type="EMBL" id="CFOH01001379">
    <property type="protein sequence ID" value="CFE84158.1"/>
    <property type="molecule type" value="Genomic_DNA"/>
</dbReference>
<evidence type="ECO:0000313" key="15">
    <source>
        <dbReference type="Proteomes" id="UP000046947"/>
    </source>
</evidence>
<dbReference type="Proteomes" id="UP000044938">
    <property type="component" value="Unassembled WGS sequence"/>
</dbReference>
<protein>
    <submittedName>
        <fullName evidence="9">Uncharacterized protein</fullName>
    </submittedName>
</protein>
<reference evidence="10 11" key="1">
    <citation type="submission" date="2015-03" db="EMBL/GenBank/DDBJ databases">
        <authorList>
            <consortium name="Pathogen Informatics"/>
        </authorList>
    </citation>
    <scope>NUCLEOTIDE SEQUENCE [LARGE SCALE GENOMIC DNA]</scope>
    <source>
        <strain evidence="4 14">C09601061</strain>
        <strain evidence="5 11">D00501624</strain>
        <strain evidence="7 13">G09801536</strain>
        <strain evidence="2 16">G09901357</strain>
        <strain evidence="3 15">H09601792</strain>
        <strain evidence="10">K00500041</strain>
        <strain evidence="6 12">M09401471</strain>
        <strain evidence="8 17">P00601463</strain>
    </source>
</reference>
<feature type="compositionally biased region" description="Low complexity" evidence="1">
    <location>
        <begin position="120"/>
        <end position="137"/>
    </location>
</feature>
<evidence type="ECO:0000313" key="11">
    <source>
        <dbReference type="Proteomes" id="UP000039217"/>
    </source>
</evidence>
<name>A0A0T7PJT4_MYCTX</name>
<proteinExistence type="predicted"/>
<dbReference type="Proteomes" id="UP000038802">
    <property type="component" value="Unassembled WGS sequence"/>
</dbReference>
<gene>
    <name evidence="4" type="ORF">ERS007657_03316</name>
    <name evidence="5" type="ORF">ERS007661_04437</name>
    <name evidence="7" type="ORF">ERS007679_04515</name>
    <name evidence="2" type="ORF">ERS007681_04593</name>
    <name evidence="3" type="ORF">ERS007688_04487</name>
    <name evidence="9" type="ORF">ERS007703_05180</name>
    <name evidence="6" type="ORF">ERS007720_01436</name>
    <name evidence="8" type="ORF">ERS007741_03521</name>
</gene>
<evidence type="ECO:0000256" key="1">
    <source>
        <dbReference type="SAM" id="MobiDB-lite"/>
    </source>
</evidence>
<evidence type="ECO:0000313" key="17">
    <source>
        <dbReference type="Proteomes" id="UP000048600"/>
    </source>
</evidence>
<evidence type="ECO:0000313" key="7">
    <source>
        <dbReference type="EMBL" id="COW96087.1"/>
    </source>
</evidence>
<evidence type="ECO:0000313" key="2">
    <source>
        <dbReference type="EMBL" id="CFE48930.1"/>
    </source>
</evidence>
<dbReference type="Proteomes" id="UP000046947">
    <property type="component" value="Unassembled WGS sequence"/>
</dbReference>
<evidence type="ECO:0000313" key="14">
    <source>
        <dbReference type="Proteomes" id="UP000046680"/>
    </source>
</evidence>
<reference evidence="9" key="2">
    <citation type="submission" date="2015-03" db="EMBL/GenBank/DDBJ databases">
        <authorList>
            <person name="Murphy D."/>
        </authorList>
    </citation>
    <scope>NUCLEOTIDE SEQUENCE [LARGE SCALE GENOMIC DNA]</scope>
    <source>
        <strain evidence="9">K00500041</strain>
    </source>
</reference>
<dbReference type="EMBL" id="CFOE01001207">
    <property type="protein sequence ID" value="CFE48930.1"/>
    <property type="molecule type" value="Genomic_DNA"/>
</dbReference>
<evidence type="ECO:0000313" key="6">
    <source>
        <dbReference type="EMBL" id="COW01739.1"/>
    </source>
</evidence>
<evidence type="ECO:0000313" key="10">
    <source>
        <dbReference type="Proteomes" id="UP000038802"/>
    </source>
</evidence>
<accession>A0A0T7PJT4</accession>
<dbReference type="EMBL" id="CSAD01001202">
    <property type="protein sequence ID" value="COW96087.1"/>
    <property type="molecule type" value="Genomic_DNA"/>
</dbReference>